<comment type="caution">
    <text evidence="1">The sequence shown here is derived from an EMBL/GenBank/DDBJ whole genome shotgun (WGS) entry which is preliminary data.</text>
</comment>
<dbReference type="InterPro" id="IPR012337">
    <property type="entry name" value="RNaseH-like_sf"/>
</dbReference>
<dbReference type="GO" id="GO:0003676">
    <property type="term" value="F:nucleic acid binding"/>
    <property type="evidence" value="ECO:0007669"/>
    <property type="project" value="InterPro"/>
</dbReference>
<evidence type="ECO:0000313" key="2">
    <source>
        <dbReference type="Proteomes" id="UP000288805"/>
    </source>
</evidence>
<dbReference type="Proteomes" id="UP000288805">
    <property type="component" value="Unassembled WGS sequence"/>
</dbReference>
<dbReference type="EMBL" id="QGNW01000209">
    <property type="protein sequence ID" value="RVW84968.1"/>
    <property type="molecule type" value="Genomic_DNA"/>
</dbReference>
<accession>A0A438HKH6</accession>
<name>A0A438HKH6_VITVI</name>
<protein>
    <recommendedName>
        <fullName evidence="3">Integrase catalytic domain-containing protein</fullName>
    </recommendedName>
</protein>
<dbReference type="AlphaFoldDB" id="A0A438HKH6"/>
<sequence length="168" mass="19812">MSRVPYSWGPYSRTLFRVTCIDFAMTIFSMGYRYYWEDSPKSSSGHEFILVAIDYFTKWVEAFSYARLTSSRVASFIISHIIYRYGVHHELILDRETNEAVEAANKNIKRILRRMIETSRDWPDKLPFALWAYWTSFRTSTRPYSLVYGMEAVLLVEIEMGSLRVALE</sequence>
<dbReference type="PANTHER" id="PTHR48475">
    <property type="entry name" value="RIBONUCLEASE H"/>
    <property type="match status" value="1"/>
</dbReference>
<dbReference type="SUPFAM" id="SSF53098">
    <property type="entry name" value="Ribonuclease H-like"/>
    <property type="match status" value="1"/>
</dbReference>
<dbReference type="Gene3D" id="3.30.420.10">
    <property type="entry name" value="Ribonuclease H-like superfamily/Ribonuclease H"/>
    <property type="match status" value="2"/>
</dbReference>
<dbReference type="PANTHER" id="PTHR48475:SF1">
    <property type="entry name" value="RNASE H TYPE-1 DOMAIN-CONTAINING PROTEIN"/>
    <property type="match status" value="1"/>
</dbReference>
<organism evidence="1 2">
    <name type="scientific">Vitis vinifera</name>
    <name type="common">Grape</name>
    <dbReference type="NCBI Taxonomy" id="29760"/>
    <lineage>
        <taxon>Eukaryota</taxon>
        <taxon>Viridiplantae</taxon>
        <taxon>Streptophyta</taxon>
        <taxon>Embryophyta</taxon>
        <taxon>Tracheophyta</taxon>
        <taxon>Spermatophyta</taxon>
        <taxon>Magnoliopsida</taxon>
        <taxon>eudicotyledons</taxon>
        <taxon>Gunneridae</taxon>
        <taxon>Pentapetalae</taxon>
        <taxon>rosids</taxon>
        <taxon>Vitales</taxon>
        <taxon>Vitaceae</taxon>
        <taxon>Viteae</taxon>
        <taxon>Vitis</taxon>
    </lineage>
</organism>
<evidence type="ECO:0000313" key="1">
    <source>
        <dbReference type="EMBL" id="RVW84968.1"/>
    </source>
</evidence>
<dbReference type="InterPro" id="IPR036397">
    <property type="entry name" value="RNaseH_sf"/>
</dbReference>
<evidence type="ECO:0008006" key="3">
    <source>
        <dbReference type="Google" id="ProtNLM"/>
    </source>
</evidence>
<reference evidence="1 2" key="1">
    <citation type="journal article" date="2018" name="PLoS Genet.">
        <title>Population sequencing reveals clonal diversity and ancestral inbreeding in the grapevine cultivar Chardonnay.</title>
        <authorList>
            <person name="Roach M.J."/>
            <person name="Johnson D.L."/>
            <person name="Bohlmann J."/>
            <person name="van Vuuren H.J."/>
            <person name="Jones S.J."/>
            <person name="Pretorius I.S."/>
            <person name="Schmidt S.A."/>
            <person name="Borneman A.R."/>
        </authorList>
    </citation>
    <scope>NUCLEOTIDE SEQUENCE [LARGE SCALE GENOMIC DNA]</scope>
    <source>
        <strain evidence="2">cv. Chardonnay</strain>
        <tissue evidence="1">Leaf</tissue>
    </source>
</reference>
<proteinExistence type="predicted"/>
<gene>
    <name evidence="1" type="ORF">CK203_039509</name>
</gene>